<accession>A0AAD6P1M7</accession>
<dbReference type="Proteomes" id="UP001162972">
    <property type="component" value="Chromosome 5"/>
</dbReference>
<protein>
    <submittedName>
        <fullName evidence="1">Uncharacterized protein</fullName>
    </submittedName>
</protein>
<name>A0AAD6P1M7_9ROSI</name>
<dbReference type="AlphaFoldDB" id="A0AAD6P1M7"/>
<comment type="caution">
    <text evidence="1">The sequence shown here is derived from an EMBL/GenBank/DDBJ whole genome shotgun (WGS) entry which is preliminary data.</text>
</comment>
<keyword evidence="2" id="KW-1185">Reference proteome</keyword>
<organism evidence="1 2">
    <name type="scientific">Salix udensis</name>
    <dbReference type="NCBI Taxonomy" id="889485"/>
    <lineage>
        <taxon>Eukaryota</taxon>
        <taxon>Viridiplantae</taxon>
        <taxon>Streptophyta</taxon>
        <taxon>Embryophyta</taxon>
        <taxon>Tracheophyta</taxon>
        <taxon>Spermatophyta</taxon>
        <taxon>Magnoliopsida</taxon>
        <taxon>eudicotyledons</taxon>
        <taxon>Gunneridae</taxon>
        <taxon>Pentapetalae</taxon>
        <taxon>rosids</taxon>
        <taxon>fabids</taxon>
        <taxon>Malpighiales</taxon>
        <taxon>Salicaceae</taxon>
        <taxon>Saliceae</taxon>
        <taxon>Salix</taxon>
    </lineage>
</organism>
<evidence type="ECO:0000313" key="2">
    <source>
        <dbReference type="Proteomes" id="UP001162972"/>
    </source>
</evidence>
<evidence type="ECO:0000313" key="1">
    <source>
        <dbReference type="EMBL" id="KAJ6413050.1"/>
    </source>
</evidence>
<proteinExistence type="predicted"/>
<sequence length="66" mass="8113">MGLCYLTEERKMHFLIETRLEVLKSLMALKTVWRKHARPQFPVLIYWLLRQERQFILLEALFGFYP</sequence>
<reference evidence="1 2" key="1">
    <citation type="journal article" date="2023" name="Int. J. Mol. Sci.">
        <title>De Novo Assembly and Annotation of 11 Diverse Shrub Willow (Salix) Genomes Reveals Novel Gene Organization in Sex-Linked Regions.</title>
        <authorList>
            <person name="Hyden B."/>
            <person name="Feng K."/>
            <person name="Yates T.B."/>
            <person name="Jawdy S."/>
            <person name="Cereghino C."/>
            <person name="Smart L.B."/>
            <person name="Muchero W."/>
        </authorList>
    </citation>
    <scope>NUCLEOTIDE SEQUENCE [LARGE SCALE GENOMIC DNA]</scope>
    <source>
        <tissue evidence="1">Shoot tip</tissue>
    </source>
</reference>
<dbReference type="EMBL" id="JAPFFJ010000013">
    <property type="protein sequence ID" value="KAJ6413050.1"/>
    <property type="molecule type" value="Genomic_DNA"/>
</dbReference>
<gene>
    <name evidence="1" type="ORF">OIU84_005957</name>
</gene>